<keyword evidence="7" id="KW-1185">Reference proteome</keyword>
<evidence type="ECO:0000256" key="3">
    <source>
        <dbReference type="ARBA" id="ARBA00022729"/>
    </source>
</evidence>
<dbReference type="SUPFAM" id="SSF51126">
    <property type="entry name" value="Pectin lyase-like"/>
    <property type="match status" value="1"/>
</dbReference>
<dbReference type="InterPro" id="IPR008638">
    <property type="entry name" value="FhaB/CdiA-like_TPS"/>
</dbReference>
<dbReference type="KEGG" id="pfv:Psefu_2182"/>
<dbReference type="NCBIfam" id="TIGR01901">
    <property type="entry name" value="adhes_NPXG"/>
    <property type="match status" value="1"/>
</dbReference>
<dbReference type="PANTHER" id="PTHR12338">
    <property type="entry name" value="AUTOTRANSPORTER"/>
    <property type="match status" value="1"/>
</dbReference>
<evidence type="ECO:0000256" key="4">
    <source>
        <dbReference type="SAM" id="MobiDB-lite"/>
    </source>
</evidence>
<proteinExistence type="predicted"/>
<dbReference type="EMBL" id="CP002727">
    <property type="protein sequence ID" value="AEF22150.1"/>
    <property type="molecule type" value="Genomic_DNA"/>
</dbReference>
<dbReference type="Gene3D" id="2.160.20.10">
    <property type="entry name" value="Single-stranded right-handed beta-helix, Pectin lyase-like"/>
    <property type="match status" value="1"/>
</dbReference>
<dbReference type="STRING" id="743720.Psefu_2182"/>
<feature type="region of interest" description="Disordered" evidence="4">
    <location>
        <begin position="1361"/>
        <end position="1386"/>
    </location>
</feature>
<evidence type="ECO:0000259" key="5">
    <source>
        <dbReference type="SMART" id="SM00912"/>
    </source>
</evidence>
<dbReference type="InterPro" id="IPR011050">
    <property type="entry name" value="Pectin_lyase_fold/virulence"/>
</dbReference>
<sequence>MNRSYALVWNPSLATWTVAHEHARRRGKGAGAVLAAALMVGSTAFAADLPTGGQVVSGSGQITTPGANQMVIDQNSNKLAIDWQSFDIAPGNKVTFNQPGSDSIALNRVLGADGSKIMGQLDANGRVFIINPNGVLFGQGAQVNVGGLVASTLDISNSDFEAGNYKFKGDGSNHAVINNGTITATDGGAVALLGGTVSNNGVIVAKQGTVALAAGNKATLDFAGDGLLNVQVDEAVVDALVENHQLIKADGGQVVLTANAGDALLKTVVNNTGVIEAQTLGEKDGKIVLLGSFEGGTVQVAGTLDASAPKGGNGGFIETSGAHVKVADSAKVTTKAQDGKSGTWLLDPTDFTVSAGSSAASASGIGASTLAANLQNGNVTLQTVSSGSANGDINVDAAVSWSADTTLTLNAHGDLYLNAPITATGNSAGLALNYGGYVQNGSVAGSSDYHVNAPVTLSGSNASLNINGQAYTLIHSLADASLSAPGYYALAQDIDLGGVTRNSALFSSFNGKLAGLGHSFNNLTIAGASGYVGLFGTTGSNSLIRDVHLGNVSISGGYYVGGLAGYNQAAIKNVTVDGVVSGTSGGVGGLTGYNLGLIDSSAFNGSVNGQNTVGGLVGNNVSGTIRNSHSTGVTGGSSNTGGLVGFNDGGTLTNTYSTSNVSGTSMVGGLVGANQNAGTIKNSYASGTVIGTSFIVGGLVGMNYQSTITNTYATGSVTAQTSVGGLVGVNNPGGAAVTSSSVSNSYATGAVSGTNNVGGLIGANTGSVSNSSWDVGSTGQANAISNGGSGSVTNLTSFGSSGRYSHATYGSLGTWSLLAGTSNVYVASDGLGNPAWIMIEGQTRPFLASEYSTNISNAHQLQLMAYNLAADYRLSADIDASQTVGSTASGMWSSAGFSPVGESTGAFTGSLNGENHTISGLTIARGGQYYVGLFGSTGLGSQIGNLTLTGATVAGTAYVGGVAGNNAGTLSGISVNGNVSGTGNFVGGLAGYNEAGTVTGVQSSGSVVGSGGPYSGNYVGGLIGSNSGGTISASSSSSAVSGGSSVGGLVGNDYQGTYRNVSASGSATSTSSASGDHVGGMIGNANQSVIQSASASGDVIATTTHAGGLLGQASNVTLTNAQASGSVAGSTYVGGLIGRAVNGTVTNTSATGSVSGASYVGGLIGNIFSTNLSNAYAAGDVSGASFIGGLVGYNNRGVLAQSYATGFVAGTDFAGGLVGYNEAGSINAAYATGQVIGTQHLGGLVGYNESGTINASYATGDVGGSTAVGGLVGTNDNGTINRSFYAITDANGNAINTGSEFTGNTAGVGKTRAELARARTFTGWDTSLWTLPGVDASNPGYSFALPYLTGVTRESDIIRHLTPADDTPNLPSPNPSPSGSTVGQVTNNPSYIAVLASSSQSTSSESSQQESEFPLTADMLVTNPLDERLNLNIISNGIRLPEGI</sequence>
<dbReference type="RefSeq" id="WP_013791280.1">
    <property type="nucleotide sequence ID" value="NC_015556.1"/>
</dbReference>
<dbReference type="InterPro" id="IPR012334">
    <property type="entry name" value="Pectin_lyas_fold"/>
</dbReference>
<keyword evidence="2" id="KW-0964">Secreted</keyword>
<dbReference type="InterPro" id="IPR024973">
    <property type="entry name" value="ESPR"/>
</dbReference>
<dbReference type="GO" id="GO:0005576">
    <property type="term" value="C:extracellular region"/>
    <property type="evidence" value="ECO:0007669"/>
    <property type="project" value="UniProtKB-SubCell"/>
</dbReference>
<name>F6AAU7_PSEF1</name>
<evidence type="ECO:0000313" key="6">
    <source>
        <dbReference type="EMBL" id="AEF22150.1"/>
    </source>
</evidence>
<evidence type="ECO:0000256" key="1">
    <source>
        <dbReference type="ARBA" id="ARBA00004613"/>
    </source>
</evidence>
<keyword evidence="3" id="KW-0732">Signal</keyword>
<dbReference type="InterPro" id="IPR011493">
    <property type="entry name" value="GLUG"/>
</dbReference>
<dbReference type="eggNOG" id="COG3210">
    <property type="taxonomic scope" value="Bacteria"/>
</dbReference>
<gene>
    <name evidence="6" type="ordered locus">Psefu_2182</name>
</gene>
<dbReference type="Pfam" id="PF05860">
    <property type="entry name" value="TPS"/>
    <property type="match status" value="1"/>
</dbReference>
<reference evidence="6 7" key="1">
    <citation type="submission" date="2011-04" db="EMBL/GenBank/DDBJ databases">
        <title>Complete sequence of Pseudomonas fulva 12-X.</title>
        <authorList>
            <consortium name="US DOE Joint Genome Institute"/>
            <person name="Lucas S."/>
            <person name="Han J."/>
            <person name="Lapidus A."/>
            <person name="Cheng J.-F."/>
            <person name="Goodwin L."/>
            <person name="Pitluck S."/>
            <person name="Peters L."/>
            <person name="Mikhailova N."/>
            <person name="Pagani I."/>
            <person name="Davenport K."/>
            <person name="Han C."/>
            <person name="Tapia R."/>
            <person name="Land M."/>
            <person name="Hauser L."/>
            <person name="Kyrpides N."/>
            <person name="Ivanova N."/>
            <person name="Pagani I."/>
            <person name="Lcollab F.I."/>
            <person name="Woyke T."/>
        </authorList>
    </citation>
    <scope>NUCLEOTIDE SEQUENCE [LARGE SCALE GENOMIC DNA]</scope>
    <source>
        <strain evidence="7">12-X</strain>
    </source>
</reference>
<dbReference type="Pfam" id="PF13018">
    <property type="entry name" value="ESPR"/>
    <property type="match status" value="1"/>
</dbReference>
<feature type="domain" description="Filamentous haemagglutinin FhaB/tRNA nuclease CdiA-like TPS" evidence="5">
    <location>
        <begin position="46"/>
        <end position="159"/>
    </location>
</feature>
<dbReference type="PANTHER" id="PTHR12338:SF8">
    <property type="entry name" value="HEME_HEMOPEXIN-BINDING PROTEIN"/>
    <property type="match status" value="1"/>
</dbReference>
<dbReference type="InterPro" id="IPR050909">
    <property type="entry name" value="Bact_Autotransporter_VF"/>
</dbReference>
<accession>F6AAU7</accession>
<comment type="subcellular location">
    <subcellularLocation>
        <location evidence="1">Secreted</location>
    </subcellularLocation>
</comment>
<dbReference type="HOGENOM" id="CLU_255239_0_0_6"/>
<organism evidence="6 7">
    <name type="scientific">Pseudomonas fulva (strain 12-X)</name>
    <dbReference type="NCBI Taxonomy" id="743720"/>
    <lineage>
        <taxon>Bacteria</taxon>
        <taxon>Pseudomonadati</taxon>
        <taxon>Pseudomonadota</taxon>
        <taxon>Gammaproteobacteria</taxon>
        <taxon>Pseudomonadales</taxon>
        <taxon>Pseudomonadaceae</taxon>
        <taxon>Pseudomonas</taxon>
    </lineage>
</organism>
<evidence type="ECO:0000313" key="7">
    <source>
        <dbReference type="Proteomes" id="UP000000686"/>
    </source>
</evidence>
<evidence type="ECO:0000256" key="2">
    <source>
        <dbReference type="ARBA" id="ARBA00022525"/>
    </source>
</evidence>
<protein>
    <submittedName>
        <fullName evidence="6">Filamentous hemagglutinin family outer membrane protein</fullName>
    </submittedName>
</protein>
<dbReference type="SMART" id="SM00912">
    <property type="entry name" value="Haemagg_act"/>
    <property type="match status" value="1"/>
</dbReference>
<dbReference type="Gene3D" id="2.160.20.110">
    <property type="match status" value="4"/>
</dbReference>
<dbReference type="Pfam" id="PF07581">
    <property type="entry name" value="Glug"/>
    <property type="match status" value="4"/>
</dbReference>
<dbReference type="Proteomes" id="UP000000686">
    <property type="component" value="Chromosome"/>
</dbReference>